<feature type="region of interest" description="Disordered" evidence="5">
    <location>
        <begin position="466"/>
        <end position="519"/>
    </location>
</feature>
<reference evidence="8 10" key="1">
    <citation type="submission" date="2016-04" db="EMBL/GenBank/DDBJ databases">
        <authorList>
            <person name="Evans L.H."/>
            <person name="Alamgir A."/>
            <person name="Owens N."/>
            <person name="Weber N.D."/>
            <person name="Virtaneva K."/>
            <person name="Barbian K."/>
            <person name="Babar A."/>
            <person name="Rosenke K."/>
        </authorList>
    </citation>
    <scope>NUCLEOTIDE SEQUENCE [LARGE SCALE GENOMIC DNA]</scope>
    <source>
        <strain evidence="8 10">JL2886</strain>
    </source>
</reference>
<comment type="subcellular location">
    <subcellularLocation>
        <location evidence="1">Membrane</location>
    </subcellularLocation>
</comment>
<dbReference type="OrthoDB" id="9798343at2"/>
<dbReference type="PATRIC" id="fig|60890.4.peg.2218"/>
<proteinExistence type="predicted"/>
<dbReference type="Proteomes" id="UP001218364">
    <property type="component" value="Unassembled WGS sequence"/>
</dbReference>
<evidence type="ECO:0000313" key="11">
    <source>
        <dbReference type="Proteomes" id="UP001218364"/>
    </source>
</evidence>
<evidence type="ECO:0000256" key="5">
    <source>
        <dbReference type="SAM" id="MobiDB-lite"/>
    </source>
</evidence>
<feature type="domain" description="HemY N-terminal" evidence="7">
    <location>
        <begin position="30"/>
        <end position="143"/>
    </location>
</feature>
<dbReference type="InterPro" id="IPR016982">
    <property type="entry name" value="Mms48"/>
</dbReference>
<evidence type="ECO:0000256" key="3">
    <source>
        <dbReference type="ARBA" id="ARBA00022989"/>
    </source>
</evidence>
<evidence type="ECO:0000313" key="10">
    <source>
        <dbReference type="Proteomes" id="UP000092565"/>
    </source>
</evidence>
<keyword evidence="10" id="KW-1185">Reference proteome</keyword>
<dbReference type="PIRSF" id="PIRSF031802">
    <property type="entry name" value="UCP031802"/>
    <property type="match status" value="1"/>
</dbReference>
<keyword evidence="3 6" id="KW-1133">Transmembrane helix</keyword>
<dbReference type="Proteomes" id="UP000092565">
    <property type="component" value="Chromosome"/>
</dbReference>
<dbReference type="Pfam" id="PF07219">
    <property type="entry name" value="HemY_N"/>
    <property type="match status" value="1"/>
</dbReference>
<dbReference type="GO" id="GO:0016020">
    <property type="term" value="C:membrane"/>
    <property type="evidence" value="ECO:0007669"/>
    <property type="project" value="UniProtKB-SubCell"/>
</dbReference>
<accession>A0A1B0ZSV1</accession>
<feature type="compositionally biased region" description="Acidic residues" evidence="5">
    <location>
        <begin position="469"/>
        <end position="505"/>
    </location>
</feature>
<dbReference type="EMBL" id="JARCJK010000004">
    <property type="protein sequence ID" value="MDE4166256.1"/>
    <property type="molecule type" value="Genomic_DNA"/>
</dbReference>
<dbReference type="EMBL" id="CP015124">
    <property type="protein sequence ID" value="ANP37179.1"/>
    <property type="molecule type" value="Genomic_DNA"/>
</dbReference>
<gene>
    <name evidence="8" type="primary">hemY</name>
    <name evidence="8" type="ORF">JL2886_02289</name>
    <name evidence="9" type="ORF">PXK24_11160</name>
</gene>
<evidence type="ECO:0000256" key="6">
    <source>
        <dbReference type="SAM" id="Phobius"/>
    </source>
</evidence>
<evidence type="ECO:0000259" key="7">
    <source>
        <dbReference type="Pfam" id="PF07219"/>
    </source>
</evidence>
<dbReference type="InterPro" id="IPR011990">
    <property type="entry name" value="TPR-like_helical_dom_sf"/>
</dbReference>
<dbReference type="Gene3D" id="1.25.40.10">
    <property type="entry name" value="Tetratricopeptide repeat domain"/>
    <property type="match status" value="2"/>
</dbReference>
<dbReference type="Pfam" id="PF14559">
    <property type="entry name" value="TPR_19"/>
    <property type="match status" value="1"/>
</dbReference>
<dbReference type="SUPFAM" id="SSF48452">
    <property type="entry name" value="TPR-like"/>
    <property type="match status" value="1"/>
</dbReference>
<evidence type="ECO:0000256" key="1">
    <source>
        <dbReference type="ARBA" id="ARBA00004370"/>
    </source>
</evidence>
<name>A0A1B0ZSV1_9RHOB</name>
<protein>
    <submittedName>
        <fullName evidence="9">Heme biosynthesis HemY N-terminal domain-containing protein</fullName>
    </submittedName>
    <submittedName>
        <fullName evidence="8">Putative membrane-bound protein</fullName>
    </submittedName>
</protein>
<sequence length="519" mass="56055">MLWSLLKILVFVAIVALLALGAGILMETAGGVQITVAGTEYTLGALQSVMALVALVVIVWLFFKLLSLLIATLKFLNGDETALSRYFDKGREAKGYQALSDGLMALASGEGRLALAKASRAERYLEKPELTDLLTAQAAEMAGDTKKAAAAYKRLLGNQNTRFVGIRGIMKQKLSDGDTDTARQLAEKALALRPKHEEVQDTLLQLQARAEDWAGARKTLATKLKTGTLPRDVFKRRDAVLALSASQGVIEEGATVEQREQAIEANRLSPDLVPAAAMAARAYIAKGKTRNAVRVLKKAWEAQPHPDLAHAFAEIEPTETAAERVKRFGQLARLKPHDDETRLVMAELNIVAEDYPEARRALGDLAERAPDARALTLMAAIERGEGAPDAVVQGWLTRALTAPRGPQWVCENCNHIHAEWAPVCEHCTSFDTLSWKRPETAEFASATGAHMLPLITGAAKPALAPEAGDIPEAELIDADAPDNSDDVSAADDRAEDDQNAEPENGDTEHAEDVAEKDAK</sequence>
<evidence type="ECO:0000313" key="9">
    <source>
        <dbReference type="EMBL" id="MDE4166256.1"/>
    </source>
</evidence>
<dbReference type="RefSeq" id="WP_065272038.1">
    <property type="nucleotide sequence ID" value="NZ_CP015124.1"/>
</dbReference>
<feature type="compositionally biased region" description="Basic and acidic residues" evidence="5">
    <location>
        <begin position="506"/>
        <end position="519"/>
    </location>
</feature>
<organism evidence="8 10">
    <name type="scientific">Phaeobacter gallaeciensis</name>
    <dbReference type="NCBI Taxonomy" id="60890"/>
    <lineage>
        <taxon>Bacteria</taxon>
        <taxon>Pseudomonadati</taxon>
        <taxon>Pseudomonadota</taxon>
        <taxon>Alphaproteobacteria</taxon>
        <taxon>Rhodobacterales</taxon>
        <taxon>Roseobacteraceae</taxon>
        <taxon>Phaeobacter</taxon>
    </lineage>
</organism>
<evidence type="ECO:0000256" key="4">
    <source>
        <dbReference type="ARBA" id="ARBA00023136"/>
    </source>
</evidence>
<evidence type="ECO:0000256" key="2">
    <source>
        <dbReference type="ARBA" id="ARBA00022692"/>
    </source>
</evidence>
<dbReference type="AlphaFoldDB" id="A0A1B0ZSV1"/>
<dbReference type="InterPro" id="IPR010817">
    <property type="entry name" value="HemY_N"/>
</dbReference>
<keyword evidence="2 6" id="KW-0812">Transmembrane</keyword>
<feature type="transmembrane region" description="Helical" evidence="6">
    <location>
        <begin position="41"/>
        <end position="63"/>
    </location>
</feature>
<keyword evidence="4 6" id="KW-0472">Membrane</keyword>
<reference evidence="9 11" key="2">
    <citation type="submission" date="2023-02" db="EMBL/GenBank/DDBJ databases">
        <title>Population genomics of bacteria associated with diatom.</title>
        <authorList>
            <person name="Xie J."/>
            <person name="Wang H."/>
        </authorList>
    </citation>
    <scope>NUCLEOTIDE SEQUENCE [LARGE SCALE GENOMIC DNA]</scope>
    <source>
        <strain evidence="9 11">PT47_8</strain>
    </source>
</reference>
<evidence type="ECO:0000313" key="8">
    <source>
        <dbReference type="EMBL" id="ANP37179.1"/>
    </source>
</evidence>